<reference evidence="1 2" key="1">
    <citation type="submission" date="2023-06" db="EMBL/GenBank/DDBJ databases">
        <title>Altererythrobacter rubellus NBRC 112769 genome.</title>
        <authorList>
            <person name="Zhang K."/>
        </authorList>
    </citation>
    <scope>NUCLEOTIDE SEQUENCE [LARGE SCALE GENOMIC DNA]</scope>
    <source>
        <strain evidence="1 2">NBRC 112769</strain>
    </source>
</reference>
<evidence type="ECO:0000313" key="2">
    <source>
        <dbReference type="Proteomes" id="UP001231445"/>
    </source>
</evidence>
<dbReference type="EMBL" id="CP127221">
    <property type="protein sequence ID" value="WIW95811.1"/>
    <property type="molecule type" value="Genomic_DNA"/>
</dbReference>
<name>A0A9Y2B8F2_9SPHN</name>
<evidence type="ECO:0000313" key="1">
    <source>
        <dbReference type="EMBL" id="WIW95811.1"/>
    </source>
</evidence>
<dbReference type="Proteomes" id="UP001231445">
    <property type="component" value="Chromosome"/>
</dbReference>
<dbReference type="GO" id="GO:0003723">
    <property type="term" value="F:RNA binding"/>
    <property type="evidence" value="ECO:0007669"/>
    <property type="project" value="InterPro"/>
</dbReference>
<proteinExistence type="predicted"/>
<dbReference type="AlphaFoldDB" id="A0A9Y2B8F2"/>
<accession>A0A9Y2B8F2</accession>
<sequence length="69" mass="7690">MPQWVSVPQMRTDGPTRTVSVTGYTIALSWSPEFCKGRKTDARQRTQCSGRNGRFGLIVRGLWPDGCST</sequence>
<dbReference type="InterPro" id="IPR036430">
    <property type="entry name" value="RNase_T2-like_sf"/>
</dbReference>
<dbReference type="Gene3D" id="3.90.730.10">
    <property type="entry name" value="Ribonuclease T2-like"/>
    <property type="match status" value="1"/>
</dbReference>
<dbReference type="GO" id="GO:0033897">
    <property type="term" value="F:ribonuclease T2 activity"/>
    <property type="evidence" value="ECO:0007669"/>
    <property type="project" value="InterPro"/>
</dbReference>
<protein>
    <submittedName>
        <fullName evidence="1">Uncharacterized protein</fullName>
    </submittedName>
</protein>
<gene>
    <name evidence="1" type="ORF">QQX03_01530</name>
</gene>
<dbReference type="RefSeq" id="WP_285976124.1">
    <property type="nucleotide sequence ID" value="NZ_CP127221.1"/>
</dbReference>
<dbReference type="SUPFAM" id="SSF55895">
    <property type="entry name" value="Ribonuclease Rh-like"/>
    <property type="match status" value="1"/>
</dbReference>
<dbReference type="KEGG" id="arue:QQX03_01530"/>
<keyword evidence="2" id="KW-1185">Reference proteome</keyword>
<organism evidence="1 2">
    <name type="scientific">Altererythrobacter rubellus</name>
    <dbReference type="NCBI Taxonomy" id="2173831"/>
    <lineage>
        <taxon>Bacteria</taxon>
        <taxon>Pseudomonadati</taxon>
        <taxon>Pseudomonadota</taxon>
        <taxon>Alphaproteobacteria</taxon>
        <taxon>Sphingomonadales</taxon>
        <taxon>Erythrobacteraceae</taxon>
        <taxon>Altererythrobacter</taxon>
    </lineage>
</organism>